<protein>
    <submittedName>
        <fullName evidence="1">Uncharacterized protein</fullName>
    </submittedName>
</protein>
<evidence type="ECO:0000313" key="1">
    <source>
        <dbReference type="EMBL" id="SVE18269.1"/>
    </source>
</evidence>
<sequence>MRTQDYKIELIVKTDVENNPRDWLKNAKKYGGFPFGESLLAGTAPNIIKVYSTSVEPIDSDNPEYKFMQDME</sequence>
<accession>A0A383BEK8</accession>
<gene>
    <name evidence="1" type="ORF">METZ01_LOCUS471123</name>
</gene>
<dbReference type="EMBL" id="UINC01199713">
    <property type="protein sequence ID" value="SVE18269.1"/>
    <property type="molecule type" value="Genomic_DNA"/>
</dbReference>
<organism evidence="1">
    <name type="scientific">marine metagenome</name>
    <dbReference type="NCBI Taxonomy" id="408172"/>
    <lineage>
        <taxon>unclassified sequences</taxon>
        <taxon>metagenomes</taxon>
        <taxon>ecological metagenomes</taxon>
    </lineage>
</organism>
<proteinExistence type="predicted"/>
<reference evidence="1" key="1">
    <citation type="submission" date="2018-05" db="EMBL/GenBank/DDBJ databases">
        <authorList>
            <person name="Lanie J.A."/>
            <person name="Ng W.-L."/>
            <person name="Kazmierczak K.M."/>
            <person name="Andrzejewski T.M."/>
            <person name="Davidsen T.M."/>
            <person name="Wayne K.J."/>
            <person name="Tettelin H."/>
            <person name="Glass J.I."/>
            <person name="Rusch D."/>
            <person name="Podicherti R."/>
            <person name="Tsui H.-C.T."/>
            <person name="Winkler M.E."/>
        </authorList>
    </citation>
    <scope>NUCLEOTIDE SEQUENCE</scope>
</reference>
<dbReference type="AlphaFoldDB" id="A0A383BEK8"/>
<name>A0A383BEK8_9ZZZZ</name>